<feature type="domain" description="FAD-binding FR-type" evidence="1">
    <location>
        <begin position="6"/>
        <end position="106"/>
    </location>
</feature>
<evidence type="ECO:0000259" key="1">
    <source>
        <dbReference type="PROSITE" id="PS51384"/>
    </source>
</evidence>
<dbReference type="RefSeq" id="WP_313766229.1">
    <property type="nucleotide sequence ID" value="NZ_BAAAVH010000072.1"/>
</dbReference>
<name>A0ABW1EPE4_9ACTN</name>
<dbReference type="InterPro" id="IPR039261">
    <property type="entry name" value="FNR_nucleotide-bd"/>
</dbReference>
<dbReference type="InterPro" id="IPR039374">
    <property type="entry name" value="SIP_fam"/>
</dbReference>
<dbReference type="PANTHER" id="PTHR30157">
    <property type="entry name" value="FERRIC REDUCTASE, NADPH-DEPENDENT"/>
    <property type="match status" value="1"/>
</dbReference>
<organism evidence="2 3">
    <name type="scientific">Kitasatospora aburaviensis</name>
    <dbReference type="NCBI Taxonomy" id="67265"/>
    <lineage>
        <taxon>Bacteria</taxon>
        <taxon>Bacillati</taxon>
        <taxon>Actinomycetota</taxon>
        <taxon>Actinomycetes</taxon>
        <taxon>Kitasatosporales</taxon>
        <taxon>Streptomycetaceae</taxon>
        <taxon>Kitasatospora</taxon>
    </lineage>
</organism>
<dbReference type="Gene3D" id="2.40.30.10">
    <property type="entry name" value="Translation factors"/>
    <property type="match status" value="2"/>
</dbReference>
<reference evidence="3" key="1">
    <citation type="journal article" date="2019" name="Int. J. Syst. Evol. Microbiol.">
        <title>The Global Catalogue of Microorganisms (GCM) 10K type strain sequencing project: providing services to taxonomists for standard genome sequencing and annotation.</title>
        <authorList>
            <consortium name="The Broad Institute Genomics Platform"/>
            <consortium name="The Broad Institute Genome Sequencing Center for Infectious Disease"/>
            <person name="Wu L."/>
            <person name="Ma J."/>
        </authorList>
    </citation>
    <scope>NUCLEOTIDE SEQUENCE [LARGE SCALE GENOMIC DNA]</scope>
    <source>
        <strain evidence="3">CGMCC 4.1469</strain>
    </source>
</reference>
<dbReference type="Proteomes" id="UP001596067">
    <property type="component" value="Unassembled WGS sequence"/>
</dbReference>
<dbReference type="SUPFAM" id="SSF63380">
    <property type="entry name" value="Riboflavin synthase domain-like"/>
    <property type="match status" value="1"/>
</dbReference>
<dbReference type="Pfam" id="PF08021">
    <property type="entry name" value="FAD_binding_9"/>
    <property type="match status" value="1"/>
</dbReference>
<accession>A0ABW1EPE4</accession>
<protein>
    <submittedName>
        <fullName evidence="2">Siderophore-interacting protein</fullName>
    </submittedName>
</protein>
<dbReference type="InterPro" id="IPR013113">
    <property type="entry name" value="SIP_FAD-bd"/>
</dbReference>
<gene>
    <name evidence="2" type="ORF">ACFP0N_00325</name>
</gene>
<evidence type="ECO:0000313" key="2">
    <source>
        <dbReference type="EMBL" id="MFC5883420.1"/>
    </source>
</evidence>
<dbReference type="Gene3D" id="3.40.50.80">
    <property type="entry name" value="Nucleotide-binding domain of ferredoxin-NADP reductase (FNR) module"/>
    <property type="match status" value="1"/>
</dbReference>
<comment type="caution">
    <text evidence="2">The sequence shown here is derived from an EMBL/GenBank/DDBJ whole genome shotgun (WGS) entry which is preliminary data.</text>
</comment>
<dbReference type="InterPro" id="IPR017927">
    <property type="entry name" value="FAD-bd_FR_type"/>
</dbReference>
<evidence type="ECO:0000313" key="3">
    <source>
        <dbReference type="Proteomes" id="UP001596067"/>
    </source>
</evidence>
<dbReference type="Pfam" id="PF04954">
    <property type="entry name" value="SIP"/>
    <property type="match status" value="1"/>
</dbReference>
<dbReference type="CDD" id="cd06193">
    <property type="entry name" value="siderophore_interacting"/>
    <property type="match status" value="1"/>
</dbReference>
<proteinExistence type="predicted"/>
<dbReference type="InterPro" id="IPR007037">
    <property type="entry name" value="SIP_rossman_dom"/>
</dbReference>
<sequence length="232" mass="25077">MFKRPRPTFDVEVTAVAPLTSTLVRLTLAGPKLAELAIEHPTQWVKLATPEGPSRAYTIRRHRPAEGEVDIDVVLHGNGPAARWAARTRPGEPVRLAGPRGRRPTFDGAAHILLAADESALPAAFTILEQLPPGIRVSAYFEVSEPADTLPVDTAAELTTTWLPRSGAHPKGELLADTVRAVDVPDGTHAWLAGEAGSVAAVRRHLLTDWALPREHVQAKGYWKHGEADHKG</sequence>
<keyword evidence="3" id="KW-1185">Reference proteome</keyword>
<dbReference type="PANTHER" id="PTHR30157:SF0">
    <property type="entry name" value="NADPH-DEPENDENT FERRIC-CHELATE REDUCTASE"/>
    <property type="match status" value="1"/>
</dbReference>
<dbReference type="InterPro" id="IPR017938">
    <property type="entry name" value="Riboflavin_synthase-like_b-brl"/>
</dbReference>
<dbReference type="EMBL" id="JBHSOD010000001">
    <property type="protein sequence ID" value="MFC5883420.1"/>
    <property type="molecule type" value="Genomic_DNA"/>
</dbReference>
<dbReference type="PROSITE" id="PS51384">
    <property type="entry name" value="FAD_FR"/>
    <property type="match status" value="1"/>
</dbReference>